<dbReference type="PROSITE" id="PS51343">
    <property type="entry name" value="PII_GLNB_DOM"/>
    <property type="match status" value="1"/>
</dbReference>
<proteinExistence type="predicted"/>
<dbReference type="InterPro" id="IPR015867">
    <property type="entry name" value="N-reg_PII/ATP_PRibTrfase_C"/>
</dbReference>
<accession>A0A0B7H1R9</accession>
<name>A0A0B7H1R9_TREPH</name>
<dbReference type="Pfam" id="PF00543">
    <property type="entry name" value="P-II"/>
    <property type="match status" value="1"/>
</dbReference>
<dbReference type="Proteomes" id="UP000042527">
    <property type="component" value="Unassembled WGS sequence"/>
</dbReference>
<dbReference type="EMBL" id="CDNC01000049">
    <property type="protein sequence ID" value="CEM63175.1"/>
    <property type="molecule type" value="Genomic_DNA"/>
</dbReference>
<dbReference type="SUPFAM" id="SSF54913">
    <property type="entry name" value="GlnB-like"/>
    <property type="match status" value="1"/>
</dbReference>
<dbReference type="GO" id="GO:0030234">
    <property type="term" value="F:enzyme regulator activity"/>
    <property type="evidence" value="ECO:0007669"/>
    <property type="project" value="InterPro"/>
</dbReference>
<dbReference type="AlphaFoldDB" id="A0A0B7H1R9"/>
<dbReference type="Gene3D" id="3.30.70.120">
    <property type="match status" value="1"/>
</dbReference>
<reference evidence="2" key="1">
    <citation type="submission" date="2015-01" db="EMBL/GenBank/DDBJ databases">
        <authorList>
            <person name="Manzoor Shahid"/>
            <person name="Zubair Saima"/>
        </authorList>
    </citation>
    <scope>NUCLEOTIDE SEQUENCE [LARGE SCALE GENOMIC DNA]</scope>
    <source>
        <strain evidence="2">V1</strain>
    </source>
</reference>
<dbReference type="InterPro" id="IPR011322">
    <property type="entry name" value="N-reg_PII-like_a/b"/>
</dbReference>
<evidence type="ECO:0000313" key="1">
    <source>
        <dbReference type="EMBL" id="CEM63175.1"/>
    </source>
</evidence>
<dbReference type="RefSeq" id="WP_002697527.1">
    <property type="nucleotide sequence ID" value="NZ_CDNC01000049.1"/>
</dbReference>
<sequence length="202" mass="21560">MKEFTKMILLFTPHNKAEKIFASAYEAGARGGTILVGSTPSFSKLGSFFAVGDTLTDILQILTTEKEHDAIINSITASPVWSKKTHGKLCILSAGGEKNMAGESQLITVIVNRGFANDVMDAARKAGATGGTILHARGTGKPEDEKFFGITIVPEKEQLLIIADNATAEKIKTAISNLDILKEPGIGIIFSLPIIEMKTLGE</sequence>
<dbReference type="GeneID" id="71771278"/>
<evidence type="ECO:0000313" key="2">
    <source>
        <dbReference type="Proteomes" id="UP000042527"/>
    </source>
</evidence>
<gene>
    <name evidence="1" type="ORF">TPHV1_70038</name>
</gene>
<organism evidence="1 2">
    <name type="scientific">Treponema phagedenis</name>
    <dbReference type="NCBI Taxonomy" id="162"/>
    <lineage>
        <taxon>Bacteria</taxon>
        <taxon>Pseudomonadati</taxon>
        <taxon>Spirochaetota</taxon>
        <taxon>Spirochaetia</taxon>
        <taxon>Spirochaetales</taxon>
        <taxon>Treponemataceae</taxon>
        <taxon>Treponema</taxon>
    </lineage>
</organism>
<keyword evidence="2" id="KW-1185">Reference proteome</keyword>
<protein>
    <recommendedName>
        <fullName evidence="3">P-II family nitrogen regulator</fullName>
    </recommendedName>
</protein>
<dbReference type="GO" id="GO:0006808">
    <property type="term" value="P:regulation of nitrogen utilization"/>
    <property type="evidence" value="ECO:0007669"/>
    <property type="project" value="InterPro"/>
</dbReference>
<evidence type="ECO:0008006" key="3">
    <source>
        <dbReference type="Google" id="ProtNLM"/>
    </source>
</evidence>
<dbReference type="InterPro" id="IPR002187">
    <property type="entry name" value="N-reg_PII"/>
</dbReference>